<dbReference type="EMBL" id="FN648387">
    <property type="protein sequence ID" value="CBJ26142.1"/>
    <property type="molecule type" value="Genomic_DNA"/>
</dbReference>
<evidence type="ECO:0000313" key="2">
    <source>
        <dbReference type="EMBL" id="CBJ26142.1"/>
    </source>
</evidence>
<reference evidence="2 3" key="1">
    <citation type="journal article" date="2010" name="Nature">
        <title>The Ectocarpus genome and the independent evolution of multicellularity in brown algae.</title>
        <authorList>
            <person name="Cock J.M."/>
            <person name="Sterck L."/>
            <person name="Rouze P."/>
            <person name="Scornet D."/>
            <person name="Allen A.E."/>
            <person name="Amoutzias G."/>
            <person name="Anthouard V."/>
            <person name="Artiguenave F."/>
            <person name="Aury J.M."/>
            <person name="Badger J.H."/>
            <person name="Beszteri B."/>
            <person name="Billiau K."/>
            <person name="Bonnet E."/>
            <person name="Bothwell J.H."/>
            <person name="Bowler C."/>
            <person name="Boyen C."/>
            <person name="Brownlee C."/>
            <person name="Carrano C.J."/>
            <person name="Charrier B."/>
            <person name="Cho G.Y."/>
            <person name="Coelho S.M."/>
            <person name="Collen J."/>
            <person name="Corre E."/>
            <person name="Da Silva C."/>
            <person name="Delage L."/>
            <person name="Delaroque N."/>
            <person name="Dittami S.M."/>
            <person name="Doulbeau S."/>
            <person name="Elias M."/>
            <person name="Farnham G."/>
            <person name="Gachon C.M."/>
            <person name="Gschloessl B."/>
            <person name="Heesch S."/>
            <person name="Jabbari K."/>
            <person name="Jubin C."/>
            <person name="Kawai H."/>
            <person name="Kimura K."/>
            <person name="Kloareg B."/>
            <person name="Kupper F.C."/>
            <person name="Lang D."/>
            <person name="Le Bail A."/>
            <person name="Leblanc C."/>
            <person name="Lerouge P."/>
            <person name="Lohr M."/>
            <person name="Lopez P.J."/>
            <person name="Martens C."/>
            <person name="Maumus F."/>
            <person name="Michel G."/>
            <person name="Miranda-Saavedra D."/>
            <person name="Morales J."/>
            <person name="Moreau H."/>
            <person name="Motomura T."/>
            <person name="Nagasato C."/>
            <person name="Napoli C.A."/>
            <person name="Nelson D.R."/>
            <person name="Nyvall-Collen P."/>
            <person name="Peters A.F."/>
            <person name="Pommier C."/>
            <person name="Potin P."/>
            <person name="Poulain J."/>
            <person name="Quesneville H."/>
            <person name="Read B."/>
            <person name="Rensing S.A."/>
            <person name="Ritter A."/>
            <person name="Rousvoal S."/>
            <person name="Samanta M."/>
            <person name="Samson G."/>
            <person name="Schroeder D.C."/>
            <person name="Segurens B."/>
            <person name="Strittmatter M."/>
            <person name="Tonon T."/>
            <person name="Tregear J.W."/>
            <person name="Valentin K."/>
            <person name="von Dassow P."/>
            <person name="Yamagishi T."/>
            <person name="Van de Peer Y."/>
            <person name="Wincker P."/>
        </authorList>
    </citation>
    <scope>NUCLEOTIDE SEQUENCE [LARGE SCALE GENOMIC DNA]</scope>
    <source>
        <strain evidence="3">Ec32 / CCAP1310/4</strain>
    </source>
</reference>
<accession>D7FQY8</accession>
<dbReference type="OrthoDB" id="10351805at2759"/>
<dbReference type="AlphaFoldDB" id="D7FQY8"/>
<dbReference type="Proteomes" id="UP000002630">
    <property type="component" value="Linkage Group LG14"/>
</dbReference>
<evidence type="ECO:0000313" key="3">
    <source>
        <dbReference type="Proteomes" id="UP000002630"/>
    </source>
</evidence>
<feature type="region of interest" description="Disordered" evidence="1">
    <location>
        <begin position="1"/>
        <end position="76"/>
    </location>
</feature>
<organism evidence="2 3">
    <name type="scientific">Ectocarpus siliculosus</name>
    <name type="common">Brown alga</name>
    <name type="synonym">Conferva siliculosa</name>
    <dbReference type="NCBI Taxonomy" id="2880"/>
    <lineage>
        <taxon>Eukaryota</taxon>
        <taxon>Sar</taxon>
        <taxon>Stramenopiles</taxon>
        <taxon>Ochrophyta</taxon>
        <taxon>PX clade</taxon>
        <taxon>Phaeophyceae</taxon>
        <taxon>Ectocarpales</taxon>
        <taxon>Ectocarpaceae</taxon>
        <taxon>Ectocarpus</taxon>
    </lineage>
</organism>
<feature type="compositionally biased region" description="Basic and acidic residues" evidence="1">
    <location>
        <begin position="26"/>
        <end position="50"/>
    </location>
</feature>
<name>D7FQY8_ECTSI</name>
<protein>
    <submittedName>
        <fullName evidence="2">Uncharacterized protein</fullName>
    </submittedName>
</protein>
<proteinExistence type="predicted"/>
<evidence type="ECO:0000256" key="1">
    <source>
        <dbReference type="SAM" id="MobiDB-lite"/>
    </source>
</evidence>
<keyword evidence="3" id="KW-1185">Reference proteome</keyword>
<gene>
    <name evidence="2" type="ORF">Esi_0021_0116</name>
</gene>
<sequence>MLVTATLVDAKHKKRSSQTYSGYAKNTEEAVSEKAKELTDKVLKNKREQWQKAQQRSGGGSSSGGVRRTADSAVADPVIMALRSGGRTRSRVVTIQPAEPTAPVDWRQQSTETFLASMDSMGYDNALKHLEEIGSTFAKDTRKRLRELEDKAGCERKGKRF</sequence>